<gene>
    <name evidence="1" type="ORF">KL86PLE_100065</name>
</gene>
<sequence length="96" mass="10871">MKQLPCNADLIEVAERTVWYKTPPDAIRDSLNFVAHVLTYGTPEDVAALRRYLTLDEIRQALDQAPPGVFDGRSWSYWNTMVGRVRYAADARSQAA</sequence>
<proteinExistence type="predicted"/>
<dbReference type="EMBL" id="FMJD01000002">
    <property type="protein sequence ID" value="SCM71234.1"/>
    <property type="molecule type" value="Genomic_DNA"/>
</dbReference>
<dbReference type="RefSeq" id="WP_288198915.1">
    <property type="nucleotide sequence ID" value="NZ_LT608334.1"/>
</dbReference>
<reference evidence="1" key="1">
    <citation type="submission" date="2016-08" db="EMBL/GenBank/DDBJ databases">
        <authorList>
            <person name="Seilhamer J.J."/>
        </authorList>
    </citation>
    <scope>NUCLEOTIDE SEQUENCE</scope>
    <source>
        <strain evidence="1">86</strain>
    </source>
</reference>
<dbReference type="AlphaFoldDB" id="A0A212L0Y5"/>
<name>A0A212L0Y5_9HYPH</name>
<evidence type="ECO:0000313" key="1">
    <source>
        <dbReference type="EMBL" id="SCM71234.1"/>
    </source>
</evidence>
<accession>A0A212L0Y5</accession>
<organism evidence="1">
    <name type="scientific">uncultured Pleomorphomonas sp</name>
    <dbReference type="NCBI Taxonomy" id="442121"/>
    <lineage>
        <taxon>Bacteria</taxon>
        <taxon>Pseudomonadati</taxon>
        <taxon>Pseudomonadota</taxon>
        <taxon>Alphaproteobacteria</taxon>
        <taxon>Hyphomicrobiales</taxon>
        <taxon>Pleomorphomonadaceae</taxon>
        <taxon>Pleomorphomonas</taxon>
        <taxon>environmental samples</taxon>
    </lineage>
</organism>
<protein>
    <submittedName>
        <fullName evidence="1">Uncharacterized protein</fullName>
    </submittedName>
</protein>